<dbReference type="AlphaFoldDB" id="T0RSU6"/>
<evidence type="ECO:0000313" key="1">
    <source>
        <dbReference type="EMBL" id="EQC53010.1"/>
    </source>
</evidence>
<proteinExistence type="predicted"/>
<dbReference type="HOGENOM" id="CLU_2400936_0_0_1"/>
<dbReference type="JaponicusDB" id="SJAG_06135">
    <property type="gene designation" value="fmc1"/>
</dbReference>
<name>T0RSU6_SCHJY</name>
<evidence type="ECO:0000313" key="3">
    <source>
        <dbReference type="Proteomes" id="UP000001744"/>
    </source>
</evidence>
<accession>T0RSU6</accession>
<evidence type="ECO:0000313" key="2">
    <source>
        <dbReference type="JaponicusDB" id="SJAG_06135"/>
    </source>
</evidence>
<organism evidence="1 3">
    <name type="scientific">Schizosaccharomyces japonicus (strain yFS275 / FY16936)</name>
    <name type="common">Fission yeast</name>
    <dbReference type="NCBI Taxonomy" id="402676"/>
    <lineage>
        <taxon>Eukaryota</taxon>
        <taxon>Fungi</taxon>
        <taxon>Dikarya</taxon>
        <taxon>Ascomycota</taxon>
        <taxon>Taphrinomycotina</taxon>
        <taxon>Schizosaccharomycetes</taxon>
        <taxon>Schizosaccharomycetales</taxon>
        <taxon>Schizosaccharomycetaceae</taxon>
        <taxon>Schizosaccharomyces</taxon>
    </lineage>
</organism>
<dbReference type="Proteomes" id="UP000001744">
    <property type="component" value="Unassembled WGS sequence"/>
</dbReference>
<dbReference type="VEuPathDB" id="FungiDB:SJAG_06135"/>
<gene>
    <name evidence="2" type="primary">fmc1</name>
    <name evidence="1" type="ORF">SJAG_06135</name>
</gene>
<protein>
    <submittedName>
        <fullName evidence="1">Uncharacterized protein</fullName>
    </submittedName>
</protein>
<dbReference type="GeneID" id="22831114"/>
<sequence length="93" mass="11261">MNVLHVYRYFLRQFAYKNPINGQRQIPFETLTFLRKVFRSNMKFRDERFTVIRNYLQQDEHKARLLRETQRETVVSGDRLKKVASIVGLTIPE</sequence>
<reference evidence="1 3" key="1">
    <citation type="journal article" date="2011" name="Science">
        <title>Comparative functional genomics of the fission yeasts.</title>
        <authorList>
            <person name="Rhind N."/>
            <person name="Chen Z."/>
            <person name="Yassour M."/>
            <person name="Thompson D.A."/>
            <person name="Haas B.J."/>
            <person name="Habib N."/>
            <person name="Wapinski I."/>
            <person name="Roy S."/>
            <person name="Lin M.F."/>
            <person name="Heiman D.I."/>
            <person name="Young S.K."/>
            <person name="Furuya K."/>
            <person name="Guo Y."/>
            <person name="Pidoux A."/>
            <person name="Chen H.M."/>
            <person name="Robbertse B."/>
            <person name="Goldberg J.M."/>
            <person name="Aoki K."/>
            <person name="Bayne E.H."/>
            <person name="Berlin A.M."/>
            <person name="Desjardins C.A."/>
            <person name="Dobbs E."/>
            <person name="Dukaj L."/>
            <person name="Fan L."/>
            <person name="FitzGerald M.G."/>
            <person name="French C."/>
            <person name="Gujja S."/>
            <person name="Hansen K."/>
            <person name="Keifenheim D."/>
            <person name="Levin J.Z."/>
            <person name="Mosher R.A."/>
            <person name="Mueller C.A."/>
            <person name="Pfiffner J."/>
            <person name="Priest M."/>
            <person name="Russ C."/>
            <person name="Smialowska A."/>
            <person name="Swoboda P."/>
            <person name="Sykes S.M."/>
            <person name="Vaughn M."/>
            <person name="Vengrova S."/>
            <person name="Yoder R."/>
            <person name="Zeng Q."/>
            <person name="Allshire R."/>
            <person name="Baulcombe D."/>
            <person name="Birren B.W."/>
            <person name="Brown W."/>
            <person name="Ekwall K."/>
            <person name="Kellis M."/>
            <person name="Leatherwood J."/>
            <person name="Levin H."/>
            <person name="Margalit H."/>
            <person name="Martienssen R."/>
            <person name="Nieduszynski C.A."/>
            <person name="Spatafora J.W."/>
            <person name="Friedman N."/>
            <person name="Dalgaard J.Z."/>
            <person name="Baumann P."/>
            <person name="Niki H."/>
            <person name="Regev A."/>
            <person name="Nusbaum C."/>
        </authorList>
    </citation>
    <scope>NUCLEOTIDE SEQUENCE [LARGE SCALE GENOMIC DNA]</scope>
    <source>
        <strain evidence="3">yFS275 / FY16936</strain>
    </source>
</reference>
<dbReference type="RefSeq" id="XP_011049001.1">
    <property type="nucleotide sequence ID" value="XM_011050699.1"/>
</dbReference>
<dbReference type="EMBL" id="KE651167">
    <property type="protein sequence ID" value="EQC53010.1"/>
    <property type="molecule type" value="Genomic_DNA"/>
</dbReference>
<keyword evidence="3" id="KW-1185">Reference proteome</keyword>